<evidence type="ECO:0000313" key="13">
    <source>
        <dbReference type="Proteomes" id="UP000295537"/>
    </source>
</evidence>
<sequence length="172" mass="19705">MKSISGLRWLWLSLGVITADLLSKYIVVQRFELHETINILPVFNLTYARNYGAAFSFLADHSGWQKYFFLGLAVIISIVLIITLYKNKSSQRLQNIAYAMIIGGAIGNAIDRAYHGYVVDFLHFYWDIYHYPIFNLADISIVMGAALLILESILEYRSSKKSNRHHNNKSNP</sequence>
<organism evidence="12 13">
    <name type="scientific">Nicoletella semolina</name>
    <dbReference type="NCBI Taxonomy" id="271160"/>
    <lineage>
        <taxon>Bacteria</taxon>
        <taxon>Pseudomonadati</taxon>
        <taxon>Pseudomonadota</taxon>
        <taxon>Gammaproteobacteria</taxon>
        <taxon>Pasteurellales</taxon>
        <taxon>Pasteurellaceae</taxon>
        <taxon>Nicoletella</taxon>
    </lineage>
</organism>
<dbReference type="OrthoDB" id="9810259at2"/>
<dbReference type="Pfam" id="PF01252">
    <property type="entry name" value="Peptidase_A8"/>
    <property type="match status" value="1"/>
</dbReference>
<keyword evidence="5 9" id="KW-0064">Aspartyl protease</keyword>
<evidence type="ECO:0000256" key="11">
    <source>
        <dbReference type="RuleBase" id="RU004181"/>
    </source>
</evidence>
<comment type="similarity">
    <text evidence="1 9 11">Belongs to the peptidase A8 family.</text>
</comment>
<keyword evidence="3 9" id="KW-0645">Protease</keyword>
<comment type="subcellular location">
    <subcellularLocation>
        <location evidence="9">Cell membrane</location>
        <topology evidence="9">Multi-pass membrane protein</topology>
    </subcellularLocation>
</comment>
<dbReference type="PROSITE" id="PS00855">
    <property type="entry name" value="SPASE_II"/>
    <property type="match status" value="1"/>
</dbReference>
<keyword evidence="2 9" id="KW-1003">Cell membrane</keyword>
<accession>A0A4R2NBE6</accession>
<proteinExistence type="inferred from homology"/>
<keyword evidence="4 9" id="KW-0812">Transmembrane</keyword>
<keyword evidence="8 9" id="KW-0472">Membrane</keyword>
<dbReference type="RefSeq" id="WP_132500727.1">
    <property type="nucleotide sequence ID" value="NZ_LVXA01000001.1"/>
</dbReference>
<evidence type="ECO:0000313" key="12">
    <source>
        <dbReference type="EMBL" id="TCP18479.1"/>
    </source>
</evidence>
<comment type="catalytic activity">
    <reaction evidence="9 10">
        <text>Release of signal peptides from bacterial membrane prolipoproteins. Hydrolyzes -Xaa-Yaa-Zaa-|-(S,diacylglyceryl)Cys-, in which Xaa is hydrophobic (preferably Leu), and Yaa (Ala or Ser) and Zaa (Gly or Ala) have small, neutral side chains.</text>
        <dbReference type="EC" id="3.4.23.36"/>
    </reaction>
</comment>
<comment type="caution">
    <text evidence="12">The sequence shown here is derived from an EMBL/GenBank/DDBJ whole genome shotgun (WGS) entry which is preliminary data.</text>
</comment>
<evidence type="ECO:0000256" key="5">
    <source>
        <dbReference type="ARBA" id="ARBA00022750"/>
    </source>
</evidence>
<feature type="transmembrane region" description="Helical" evidence="9">
    <location>
        <begin position="129"/>
        <end position="154"/>
    </location>
</feature>
<gene>
    <name evidence="9" type="primary">lspA</name>
    <name evidence="12" type="ORF">EV693_102159</name>
</gene>
<dbReference type="AlphaFoldDB" id="A0A4R2NBE6"/>
<evidence type="ECO:0000256" key="7">
    <source>
        <dbReference type="ARBA" id="ARBA00022989"/>
    </source>
</evidence>
<keyword evidence="7 9" id="KW-1133">Transmembrane helix</keyword>
<dbReference type="EC" id="3.4.23.36" evidence="9"/>
<dbReference type="PANTHER" id="PTHR33695:SF1">
    <property type="entry name" value="LIPOPROTEIN SIGNAL PEPTIDASE"/>
    <property type="match status" value="1"/>
</dbReference>
<feature type="active site" evidence="9">
    <location>
        <position position="138"/>
    </location>
</feature>
<keyword evidence="13" id="KW-1185">Reference proteome</keyword>
<feature type="transmembrane region" description="Helical" evidence="9">
    <location>
        <begin position="9"/>
        <end position="28"/>
    </location>
</feature>
<name>A0A4R2NBE6_9PAST</name>
<dbReference type="GO" id="GO:0006508">
    <property type="term" value="P:proteolysis"/>
    <property type="evidence" value="ECO:0007669"/>
    <property type="project" value="UniProtKB-KW"/>
</dbReference>
<evidence type="ECO:0000256" key="4">
    <source>
        <dbReference type="ARBA" id="ARBA00022692"/>
    </source>
</evidence>
<comment type="pathway">
    <text evidence="9">Protein modification; lipoprotein biosynthesis (signal peptide cleavage).</text>
</comment>
<feature type="transmembrane region" description="Helical" evidence="9">
    <location>
        <begin position="97"/>
        <end position="117"/>
    </location>
</feature>
<protein>
    <recommendedName>
        <fullName evidence="9">Lipoprotein signal peptidase</fullName>
        <ecNumber evidence="9">3.4.23.36</ecNumber>
    </recommendedName>
    <alternativeName>
        <fullName evidence="9">Prolipoprotein signal peptidase</fullName>
    </alternativeName>
    <alternativeName>
        <fullName evidence="9">Signal peptidase II</fullName>
        <shortName evidence="9">SPase II</shortName>
    </alternativeName>
</protein>
<dbReference type="UniPathway" id="UPA00665"/>
<dbReference type="HAMAP" id="MF_00161">
    <property type="entry name" value="LspA"/>
    <property type="match status" value="1"/>
</dbReference>
<dbReference type="PRINTS" id="PR00781">
    <property type="entry name" value="LIPOSIGPTASE"/>
</dbReference>
<evidence type="ECO:0000256" key="9">
    <source>
        <dbReference type="HAMAP-Rule" id="MF_00161"/>
    </source>
</evidence>
<evidence type="ECO:0000256" key="3">
    <source>
        <dbReference type="ARBA" id="ARBA00022670"/>
    </source>
</evidence>
<evidence type="ECO:0000256" key="6">
    <source>
        <dbReference type="ARBA" id="ARBA00022801"/>
    </source>
</evidence>
<evidence type="ECO:0000256" key="1">
    <source>
        <dbReference type="ARBA" id="ARBA00006139"/>
    </source>
</evidence>
<dbReference type="InterPro" id="IPR001872">
    <property type="entry name" value="Peptidase_A8"/>
</dbReference>
<evidence type="ECO:0000256" key="10">
    <source>
        <dbReference type="RuleBase" id="RU000594"/>
    </source>
</evidence>
<comment type="function">
    <text evidence="9 10">This protein specifically catalyzes the removal of signal peptides from prolipoproteins.</text>
</comment>
<evidence type="ECO:0000256" key="2">
    <source>
        <dbReference type="ARBA" id="ARBA00022475"/>
    </source>
</evidence>
<dbReference type="Proteomes" id="UP000295537">
    <property type="component" value="Unassembled WGS sequence"/>
</dbReference>
<dbReference type="NCBIfam" id="TIGR00077">
    <property type="entry name" value="lspA"/>
    <property type="match status" value="1"/>
</dbReference>
<feature type="transmembrane region" description="Helical" evidence="9">
    <location>
        <begin position="67"/>
        <end position="85"/>
    </location>
</feature>
<dbReference type="GO" id="GO:0005886">
    <property type="term" value="C:plasma membrane"/>
    <property type="evidence" value="ECO:0007669"/>
    <property type="project" value="UniProtKB-SubCell"/>
</dbReference>
<dbReference type="PANTHER" id="PTHR33695">
    <property type="entry name" value="LIPOPROTEIN SIGNAL PEPTIDASE"/>
    <property type="match status" value="1"/>
</dbReference>
<dbReference type="GO" id="GO:0004190">
    <property type="term" value="F:aspartic-type endopeptidase activity"/>
    <property type="evidence" value="ECO:0007669"/>
    <property type="project" value="UniProtKB-UniRule"/>
</dbReference>
<keyword evidence="6 9" id="KW-0378">Hydrolase</keyword>
<evidence type="ECO:0000256" key="8">
    <source>
        <dbReference type="ARBA" id="ARBA00023136"/>
    </source>
</evidence>
<dbReference type="EMBL" id="SLXJ01000002">
    <property type="protein sequence ID" value="TCP18479.1"/>
    <property type="molecule type" value="Genomic_DNA"/>
</dbReference>
<feature type="active site" evidence="9">
    <location>
        <position position="120"/>
    </location>
</feature>
<reference evidence="12 13" key="1">
    <citation type="submission" date="2019-03" db="EMBL/GenBank/DDBJ databases">
        <title>Genomic Encyclopedia of Type Strains, Phase IV (KMG-IV): sequencing the most valuable type-strain genomes for metagenomic binning, comparative biology and taxonomic classification.</title>
        <authorList>
            <person name="Goeker M."/>
        </authorList>
    </citation>
    <scope>NUCLEOTIDE SEQUENCE [LARGE SCALE GENOMIC DNA]</scope>
    <source>
        <strain evidence="12 13">DSM 16380</strain>
    </source>
</reference>